<comment type="caution">
    <text evidence="2">The sequence shown here is derived from an EMBL/GenBank/DDBJ whole genome shotgun (WGS) entry which is preliminary data.</text>
</comment>
<evidence type="ECO:0000313" key="3">
    <source>
        <dbReference type="Proteomes" id="UP001066276"/>
    </source>
</evidence>
<feature type="region of interest" description="Disordered" evidence="1">
    <location>
        <begin position="166"/>
        <end position="228"/>
    </location>
</feature>
<dbReference type="EMBL" id="JANPWB010000011">
    <property type="protein sequence ID" value="KAJ1132514.1"/>
    <property type="molecule type" value="Genomic_DNA"/>
</dbReference>
<name>A0AAV7Q017_PLEWA</name>
<organism evidence="2 3">
    <name type="scientific">Pleurodeles waltl</name>
    <name type="common">Iberian ribbed newt</name>
    <dbReference type="NCBI Taxonomy" id="8319"/>
    <lineage>
        <taxon>Eukaryota</taxon>
        <taxon>Metazoa</taxon>
        <taxon>Chordata</taxon>
        <taxon>Craniata</taxon>
        <taxon>Vertebrata</taxon>
        <taxon>Euteleostomi</taxon>
        <taxon>Amphibia</taxon>
        <taxon>Batrachia</taxon>
        <taxon>Caudata</taxon>
        <taxon>Salamandroidea</taxon>
        <taxon>Salamandridae</taxon>
        <taxon>Pleurodelinae</taxon>
        <taxon>Pleurodeles</taxon>
    </lineage>
</organism>
<dbReference type="Proteomes" id="UP001066276">
    <property type="component" value="Chromosome 7"/>
</dbReference>
<evidence type="ECO:0000256" key="1">
    <source>
        <dbReference type="SAM" id="MobiDB-lite"/>
    </source>
</evidence>
<dbReference type="AlphaFoldDB" id="A0AAV7Q017"/>
<proteinExistence type="predicted"/>
<feature type="region of interest" description="Disordered" evidence="1">
    <location>
        <begin position="79"/>
        <end position="106"/>
    </location>
</feature>
<evidence type="ECO:0000313" key="2">
    <source>
        <dbReference type="EMBL" id="KAJ1132514.1"/>
    </source>
</evidence>
<gene>
    <name evidence="2" type="ORF">NDU88_010823</name>
</gene>
<sequence>MAVLLSLFWAGAFPSDRFLISEISPMSDPSSPNPNRSLSTRFFRMRVGESLFLSWANSPRGSSRPHFFLGPPLHSDISGTPLVQARPISPGPQSGPSRSGDGPQPRCAGPLLTFYAVLAARVFWLRFTGSAPPRGPSTVRGAKRSRLCSQFNARPPLLPSQLHRKVRPLPQAPPGPPALSSLRSPWAGKDRSGPPHIHLSSGASSGSGPRESLALSGSPRASRPWSAR</sequence>
<protein>
    <submittedName>
        <fullName evidence="2">Uncharacterized protein</fullName>
    </submittedName>
</protein>
<reference evidence="2" key="1">
    <citation type="journal article" date="2022" name="bioRxiv">
        <title>Sequencing and chromosome-scale assembly of the giantPleurodeles waltlgenome.</title>
        <authorList>
            <person name="Brown T."/>
            <person name="Elewa A."/>
            <person name="Iarovenko S."/>
            <person name="Subramanian E."/>
            <person name="Araus A.J."/>
            <person name="Petzold A."/>
            <person name="Susuki M."/>
            <person name="Suzuki K.-i.T."/>
            <person name="Hayashi T."/>
            <person name="Toyoda A."/>
            <person name="Oliveira C."/>
            <person name="Osipova E."/>
            <person name="Leigh N.D."/>
            <person name="Simon A."/>
            <person name="Yun M.H."/>
        </authorList>
    </citation>
    <scope>NUCLEOTIDE SEQUENCE</scope>
    <source>
        <strain evidence="2">20211129_DDA</strain>
        <tissue evidence="2">Liver</tissue>
    </source>
</reference>
<feature type="compositionally biased region" description="Low complexity" evidence="1">
    <location>
        <begin position="86"/>
        <end position="106"/>
    </location>
</feature>
<accession>A0AAV7Q017</accession>
<keyword evidence="3" id="KW-1185">Reference proteome</keyword>